<evidence type="ECO:0000256" key="4">
    <source>
        <dbReference type="ARBA" id="ARBA00022722"/>
    </source>
</evidence>
<dbReference type="Gene3D" id="3.10.10.10">
    <property type="entry name" value="HIV Type 1 Reverse Transcriptase, subunit A, domain 1"/>
    <property type="match status" value="1"/>
</dbReference>
<dbReference type="InterPro" id="IPR043502">
    <property type="entry name" value="DNA/RNA_pol_sf"/>
</dbReference>
<dbReference type="PANTHER" id="PTHR37984">
    <property type="entry name" value="PROTEIN CBG26694"/>
    <property type="match status" value="1"/>
</dbReference>
<feature type="compositionally biased region" description="Basic and acidic residues" evidence="11">
    <location>
        <begin position="174"/>
        <end position="193"/>
    </location>
</feature>
<dbReference type="InterPro" id="IPR009057">
    <property type="entry name" value="Homeodomain-like_sf"/>
</dbReference>
<evidence type="ECO:0000256" key="10">
    <source>
        <dbReference type="ARBA" id="ARBA00023268"/>
    </source>
</evidence>
<keyword evidence="5" id="KW-0378">Hydrolase</keyword>
<dbReference type="SUPFAM" id="SSF56672">
    <property type="entry name" value="DNA/RNA polymerases"/>
    <property type="match status" value="2"/>
</dbReference>
<dbReference type="Proteomes" id="UP001235939">
    <property type="component" value="Chromosome 13"/>
</dbReference>
<dbReference type="InterPro" id="IPR041577">
    <property type="entry name" value="RT_RNaseH_2"/>
</dbReference>
<dbReference type="InterPro" id="IPR050951">
    <property type="entry name" value="Retrovirus_Pol_polyprotein"/>
</dbReference>
<keyword evidence="3" id="KW-0548">Nucleotidyltransferase</keyword>
<name>A0ABY6L326_9ARAC</name>
<comment type="subcellular location">
    <subcellularLocation>
        <location evidence="1">Nucleus</location>
    </subcellularLocation>
</comment>
<reference evidence="13 14" key="1">
    <citation type="submission" date="2022-01" db="EMBL/GenBank/DDBJ databases">
        <title>A chromosomal length assembly of Cordylochernes scorpioides.</title>
        <authorList>
            <person name="Zeh D."/>
            <person name="Zeh J."/>
        </authorList>
    </citation>
    <scope>NUCLEOTIDE SEQUENCE [LARGE SCALE GENOMIC DNA]</scope>
    <source>
        <strain evidence="13">IN4F17</strain>
        <tissue evidence="13">Whole Body</tissue>
    </source>
</reference>
<dbReference type="Gene3D" id="3.10.20.370">
    <property type="match status" value="1"/>
</dbReference>
<evidence type="ECO:0000256" key="2">
    <source>
        <dbReference type="ARBA" id="ARBA00022679"/>
    </source>
</evidence>
<keyword evidence="2" id="KW-0808">Transferase</keyword>
<dbReference type="InterPro" id="IPR004875">
    <property type="entry name" value="DDE_SF_endonuclease_dom"/>
</dbReference>
<feature type="region of interest" description="Disordered" evidence="11">
    <location>
        <begin position="165"/>
        <end position="193"/>
    </location>
</feature>
<keyword evidence="7" id="KW-0694">RNA-binding</keyword>
<dbReference type="PANTHER" id="PTHR37984:SF5">
    <property type="entry name" value="PROTEIN NYNRIN-LIKE"/>
    <property type="match status" value="1"/>
</dbReference>
<dbReference type="InterPro" id="IPR006600">
    <property type="entry name" value="HTH_CenpB_DNA-bd_dom"/>
</dbReference>
<proteinExistence type="predicted"/>
<protein>
    <submittedName>
        <fullName evidence="13">K02A2.6-like</fullName>
    </submittedName>
</protein>
<dbReference type="Pfam" id="PF03184">
    <property type="entry name" value="DDE_1"/>
    <property type="match status" value="1"/>
</dbReference>
<keyword evidence="5" id="KW-0255">Endonuclease</keyword>
<keyword evidence="8" id="KW-0229">DNA integration</keyword>
<evidence type="ECO:0000256" key="3">
    <source>
        <dbReference type="ARBA" id="ARBA00022695"/>
    </source>
</evidence>
<evidence type="ECO:0000256" key="6">
    <source>
        <dbReference type="ARBA" id="ARBA00022842"/>
    </source>
</evidence>
<dbReference type="Gene3D" id="1.10.10.60">
    <property type="entry name" value="Homeodomain-like"/>
    <property type="match status" value="2"/>
</dbReference>
<evidence type="ECO:0000256" key="1">
    <source>
        <dbReference type="ARBA" id="ARBA00004123"/>
    </source>
</evidence>
<evidence type="ECO:0000313" key="14">
    <source>
        <dbReference type="Proteomes" id="UP001235939"/>
    </source>
</evidence>
<dbReference type="SUPFAM" id="SSF50630">
    <property type="entry name" value="Acid proteases"/>
    <property type="match status" value="1"/>
</dbReference>
<dbReference type="Gene3D" id="2.40.70.10">
    <property type="entry name" value="Acid Proteases"/>
    <property type="match status" value="1"/>
</dbReference>
<evidence type="ECO:0000313" key="13">
    <source>
        <dbReference type="EMBL" id="UYV75558.1"/>
    </source>
</evidence>
<feature type="domain" description="HTH CENPB-type" evidence="12">
    <location>
        <begin position="1157"/>
        <end position="1228"/>
    </location>
</feature>
<dbReference type="CDD" id="cd00303">
    <property type="entry name" value="retropepsin_like"/>
    <property type="match status" value="1"/>
</dbReference>
<evidence type="ECO:0000256" key="5">
    <source>
        <dbReference type="ARBA" id="ARBA00022759"/>
    </source>
</evidence>
<organism evidence="13 14">
    <name type="scientific">Cordylochernes scorpioides</name>
    <dbReference type="NCBI Taxonomy" id="51811"/>
    <lineage>
        <taxon>Eukaryota</taxon>
        <taxon>Metazoa</taxon>
        <taxon>Ecdysozoa</taxon>
        <taxon>Arthropoda</taxon>
        <taxon>Chelicerata</taxon>
        <taxon>Arachnida</taxon>
        <taxon>Pseudoscorpiones</taxon>
        <taxon>Cheliferoidea</taxon>
        <taxon>Chernetidae</taxon>
        <taxon>Cordylochernes</taxon>
    </lineage>
</organism>
<dbReference type="SUPFAM" id="SSF46689">
    <property type="entry name" value="Homeodomain-like"/>
    <property type="match status" value="1"/>
</dbReference>
<dbReference type="Pfam" id="PF17919">
    <property type="entry name" value="RT_RNaseH_2"/>
    <property type="match status" value="1"/>
</dbReference>
<gene>
    <name evidence="13" type="ORF">LAZ67_13000601</name>
</gene>
<keyword evidence="10" id="KW-0511">Multifunctional enzyme</keyword>
<evidence type="ECO:0000256" key="8">
    <source>
        <dbReference type="ARBA" id="ARBA00022908"/>
    </source>
</evidence>
<accession>A0ABY6L326</accession>
<evidence type="ECO:0000256" key="7">
    <source>
        <dbReference type="ARBA" id="ARBA00022884"/>
    </source>
</evidence>
<keyword evidence="4" id="KW-0540">Nuclease</keyword>
<evidence type="ECO:0000256" key="9">
    <source>
        <dbReference type="ARBA" id="ARBA00023125"/>
    </source>
</evidence>
<dbReference type="InterPro" id="IPR021109">
    <property type="entry name" value="Peptidase_aspartic_dom_sf"/>
</dbReference>
<dbReference type="SMART" id="SM00674">
    <property type="entry name" value="CENPB"/>
    <property type="match status" value="1"/>
</dbReference>
<evidence type="ECO:0000259" key="12">
    <source>
        <dbReference type="PROSITE" id="PS51253"/>
    </source>
</evidence>
<dbReference type="PROSITE" id="PS51253">
    <property type="entry name" value="HTH_CENPB"/>
    <property type="match status" value="1"/>
</dbReference>
<sequence>MVEMFNSDPHWLKNVITGDETWVYGYDPETKRQSSQWLEPGEPRFDRARMIKSKLKCLFLSLSLINDPKNGIRKIDSCIMTTHGHIRPSLCIWLNMELFYYPGHPILLNLLLTTFSFTLKLKVLKGYRFDSIPEIKENTKNILKSLKDEDFQRCFYIGNKKMGQATGATTDSNVEGREELKGDRRRENGGDNRRGSLVREMAELTESEIEEGKKMLDTISIQINQKLGSTSRIQNAIGPMKGNLASMESRLRRLENSEDDVPVAPHPCLLLPTMDRLRGAVIRFSSKWWPWAMAGAPSLPLEKRLDYECLVHALTLRFGDDNLQTYHFVKLKNRRQKRNETLQELAADVERLARLAFPDCPRHVQDLLAHQNFVDAIENPEYQQSVRMSDAKTLQETLIHALKFEAARDATRGYQKVVRLMKANESQKGGVIKGAISQLQKTRTYRPKDKTICWNCGKPGNIRANSRVRRTFTKRGNTISKIFKKRKLAGLTGPRLDRRCDDFSGKIIRVSSLQGGSNELATEGLVNGVPCRMAIDSGANITLLRVDLAQRMGSISKRIPVSNELVLQTTTREQAKVRGTVMLKFQIGNNLFSHLGYLADIKDDCLIGLDVLRKFGFSIDFQENVLKVAGKEISLVGSRSSATKKVLKVILKSNVKIPPRSKCILEGRLTTSLGVTQLLILEINGQEFGQKGLLLARTLCKSDQSNIPIRVVNLLDSAKTLGKETEIALAEPVTNVVHCTTVENLNEIPCPSLIPGHLQELLEGTREGLNWIQQNKLKSLLYQYEDVFPNFPNNVGRMNVTQHRIDTGGATPVIQLPRRLPMTRRDEVDKLIEEMAEQDVIKPSSSPWASPVVLAKKKDGSTRSRPSARIDATLDTLPDRSGSPLCISKAATGKSAFTQKTEKRQLSRQETGFGSSRVFKHRETFASKTKSGRHFSWTVDCERAMDKLKQALSSPPMLVYPYPGEQFILDTHASNTGIGAVLSQTQDGVERFIAYFSNTLSKPERNYCLTCKDLLAIVISIEHFHHYTSRKGQLARWIQRLQEYDMEIQYRKGISHGNADSLSRRPSPVNCKHFSKYETQVELNIRQLDFAEELKRTKTNKKLTISVSQAANPEEIEVEKKKKTDVAQKHNIPQSSLSTIIKNSEKIHQQALHAGESSRKRARGSTYADDEALLQWFKQARSAALPVNGPLLSEKAKTLALEFGLKDFTGSGGWIERWKARQGMASSCATFVENQLINYACKDIFNADETGLFWRLLPDKTLHFKGETCTGGNASKERITILLCCNMDGSEKMQPLVIGKAKQPRCFRALTINLKQAVDIISVAWNDVLPATISNCWHHSGIIKSDVSSPLDTPQPATQMWEQQSLFDRMKEVLKIPLEMDFDSYADADNDVVTNAMLSDVEIVESILQAKEEEETDQVDEEVDPIVHIPHPKEVLESIQTLRLFLQCQDESKSLHRHLSDLDNIEKSVQHLLLTSKCQKKITNYFSKNT</sequence>
<dbReference type="CDD" id="cd09274">
    <property type="entry name" value="RNase_HI_RT_Ty3"/>
    <property type="match status" value="1"/>
</dbReference>
<dbReference type="PROSITE" id="PS00141">
    <property type="entry name" value="ASP_PROTEASE"/>
    <property type="match status" value="1"/>
</dbReference>
<keyword evidence="14" id="KW-1185">Reference proteome</keyword>
<keyword evidence="6" id="KW-0460">Magnesium</keyword>
<evidence type="ECO:0000256" key="11">
    <source>
        <dbReference type="SAM" id="MobiDB-lite"/>
    </source>
</evidence>
<dbReference type="Pfam" id="PF03221">
    <property type="entry name" value="HTH_Tnp_Tc5"/>
    <property type="match status" value="1"/>
</dbReference>
<keyword evidence="9" id="KW-0238">DNA-binding</keyword>
<dbReference type="EMBL" id="CP092875">
    <property type="protein sequence ID" value="UYV75558.1"/>
    <property type="molecule type" value="Genomic_DNA"/>
</dbReference>
<dbReference type="InterPro" id="IPR001969">
    <property type="entry name" value="Aspartic_peptidase_AS"/>
</dbReference>